<dbReference type="InterPro" id="IPR002881">
    <property type="entry name" value="DUF58"/>
</dbReference>
<dbReference type="Pfam" id="PF01882">
    <property type="entry name" value="DUF58"/>
    <property type="match status" value="1"/>
</dbReference>
<dbReference type="PANTHER" id="PTHR33608">
    <property type="entry name" value="BLL2464 PROTEIN"/>
    <property type="match status" value="1"/>
</dbReference>
<evidence type="ECO:0000313" key="3">
    <source>
        <dbReference type="Proteomes" id="UP000727490"/>
    </source>
</evidence>
<dbReference type="Proteomes" id="UP000727490">
    <property type="component" value="Unassembled WGS sequence"/>
</dbReference>
<sequence length="292" mass="33312">MGSKEEHLEIVKLKDLHLAAKVISEKLIQGTHFGKRVGYGAVFEQYRHYELGDDLKRLDWKLFARSGKYLIKESPVESNLHVKLILDLSGSMNYEEDQISRISYAKILLASIAHLAFKQGDTLSLYFLKDGKVEQITSAGNKGFQLILYHLESAKAHGAWPLRKEAFPALKSRERELVIMASDFLQSGSEWTDIVNSMVHPKKHIWLFQILGSQEMRMDMKGNRRFVDLESGESIHADAGELVKTYNQKMAVYLDNLDQALSLPKVDLIRVNMQEEPIAELLNRVLSQNTLN</sequence>
<organism evidence="2 3">
    <name type="scientific">Arthrospiribacter ruber</name>
    <dbReference type="NCBI Taxonomy" id="2487934"/>
    <lineage>
        <taxon>Bacteria</taxon>
        <taxon>Pseudomonadati</taxon>
        <taxon>Bacteroidota</taxon>
        <taxon>Cytophagia</taxon>
        <taxon>Cytophagales</taxon>
        <taxon>Cyclobacteriaceae</taxon>
        <taxon>Arthrospiribacter</taxon>
    </lineage>
</organism>
<feature type="domain" description="DUF58" evidence="1">
    <location>
        <begin position="45"/>
        <end position="239"/>
    </location>
</feature>
<accession>A0A951IW93</accession>
<dbReference type="PANTHER" id="PTHR33608:SF7">
    <property type="entry name" value="DUF58 DOMAIN-CONTAINING PROTEIN"/>
    <property type="match status" value="1"/>
</dbReference>
<name>A0A951IW93_9BACT</name>
<gene>
    <name evidence="2" type="ORF">EGN73_03015</name>
</gene>
<comment type="caution">
    <text evidence="2">The sequence shown here is derived from an EMBL/GenBank/DDBJ whole genome shotgun (WGS) entry which is preliminary data.</text>
</comment>
<dbReference type="EMBL" id="RPHB01000001">
    <property type="protein sequence ID" value="MBW3466788.1"/>
    <property type="molecule type" value="Genomic_DNA"/>
</dbReference>
<reference evidence="2 3" key="1">
    <citation type="journal article" date="2020" name="Syst. Appl. Microbiol.">
        <title>Arthrospiribacter ruber gen. nov., sp. nov., a novel bacterium isolated from Arthrospira cultures.</title>
        <authorList>
            <person name="Waleron M."/>
            <person name="Misztak A."/>
            <person name="Waleron M.M."/>
            <person name="Furmaniak M."/>
            <person name="Mrozik A."/>
            <person name="Waleron K."/>
        </authorList>
    </citation>
    <scope>NUCLEOTIDE SEQUENCE [LARGE SCALE GENOMIC DNA]</scope>
    <source>
        <strain evidence="2 3">DPMB0001</strain>
    </source>
</reference>
<dbReference type="AlphaFoldDB" id="A0A951IW93"/>
<evidence type="ECO:0000259" key="1">
    <source>
        <dbReference type="Pfam" id="PF01882"/>
    </source>
</evidence>
<proteinExistence type="predicted"/>
<keyword evidence="3" id="KW-1185">Reference proteome</keyword>
<protein>
    <submittedName>
        <fullName evidence="2">DUF58 domain-containing protein</fullName>
    </submittedName>
</protein>
<evidence type="ECO:0000313" key="2">
    <source>
        <dbReference type="EMBL" id="MBW3466788.1"/>
    </source>
</evidence>